<organism evidence="6">
    <name type="scientific">Nakamurella sp. A5-74</name>
    <dbReference type="NCBI Taxonomy" id="3158264"/>
    <lineage>
        <taxon>Bacteria</taxon>
        <taxon>Bacillati</taxon>
        <taxon>Actinomycetota</taxon>
        <taxon>Actinomycetes</taxon>
        <taxon>Nakamurellales</taxon>
        <taxon>Nakamurellaceae</taxon>
        <taxon>Nakamurella</taxon>
    </lineage>
</organism>
<evidence type="ECO:0000256" key="2">
    <source>
        <dbReference type="ARBA" id="ARBA00022643"/>
    </source>
</evidence>
<dbReference type="InterPro" id="IPR019923">
    <property type="entry name" value="Lucif-like_OxRdtase_MSMEG_2516"/>
</dbReference>
<name>A0AAU8DTN5_9ACTN</name>
<dbReference type="InterPro" id="IPR011251">
    <property type="entry name" value="Luciferase-like_dom"/>
</dbReference>
<keyword evidence="4" id="KW-0503">Monooxygenase</keyword>
<dbReference type="PANTHER" id="PTHR42847">
    <property type="entry name" value="ALKANESULFONATE MONOOXYGENASE"/>
    <property type="match status" value="1"/>
</dbReference>
<dbReference type="NCBIfam" id="TIGR03621">
    <property type="entry name" value="F420_MSMEG_2516"/>
    <property type="match status" value="1"/>
</dbReference>
<gene>
    <name evidence="6" type="ORF">ABLG96_10735</name>
</gene>
<dbReference type="Gene3D" id="3.20.20.30">
    <property type="entry name" value="Luciferase-like domain"/>
    <property type="match status" value="1"/>
</dbReference>
<dbReference type="SUPFAM" id="SSF51679">
    <property type="entry name" value="Bacterial luciferase-like"/>
    <property type="match status" value="1"/>
</dbReference>
<keyword evidence="3" id="KW-0560">Oxidoreductase</keyword>
<dbReference type="InterPro" id="IPR036661">
    <property type="entry name" value="Luciferase-like_sf"/>
</dbReference>
<dbReference type="PANTHER" id="PTHR42847:SF4">
    <property type="entry name" value="ALKANESULFONATE MONOOXYGENASE-RELATED"/>
    <property type="match status" value="1"/>
</dbReference>
<evidence type="ECO:0000256" key="4">
    <source>
        <dbReference type="ARBA" id="ARBA00023033"/>
    </source>
</evidence>
<evidence type="ECO:0000313" key="6">
    <source>
        <dbReference type="EMBL" id="XCG65706.1"/>
    </source>
</evidence>
<dbReference type="GO" id="GO:0008726">
    <property type="term" value="F:alkanesulfonate monooxygenase activity"/>
    <property type="evidence" value="ECO:0007669"/>
    <property type="project" value="TreeGrafter"/>
</dbReference>
<dbReference type="InterPro" id="IPR050172">
    <property type="entry name" value="SsuD_RutA_monooxygenase"/>
</dbReference>
<feature type="domain" description="Luciferase-like" evidence="5">
    <location>
        <begin position="9"/>
        <end position="188"/>
    </location>
</feature>
<protein>
    <submittedName>
        <fullName evidence="6">TIGR03621 family F420-dependent LLM class oxidoreductase</fullName>
    </submittedName>
</protein>
<dbReference type="GO" id="GO:0046306">
    <property type="term" value="P:alkanesulfonate catabolic process"/>
    <property type="evidence" value="ECO:0007669"/>
    <property type="project" value="TreeGrafter"/>
</dbReference>
<dbReference type="Pfam" id="PF00296">
    <property type="entry name" value="Bac_luciferase"/>
    <property type="match status" value="1"/>
</dbReference>
<sequence>MRPFRFLADVRSPTDNAGFIDRIAHAESAGYHGVAVPDHLMDQLSPVATMAAVAMVSSTLRISAFVLNNDLRHPAVLAQDLATIDVLSSGRLDVAIGAGWNQVEYDAIGLPFSPAPVRQARLTEAIAVLKGCFRGEEFAFAGDHYSISGYTAGPASHQRPHPPFFIGGGGKRTLTLAAAEADTVGLAPRIRGGKLEASSLTWDATVEKIGWVRAAAGDRFDHLEFNAYPSASSPLITDSLHRELAATADRIAAQTGVRLTERELEDSPHVFVGSVDRLVEKFERLRAELGISSFLVGEPGPLDAVVQRLSGH</sequence>
<accession>A0AAU8DTN5</accession>
<dbReference type="EMBL" id="CP159218">
    <property type="protein sequence ID" value="XCG65706.1"/>
    <property type="molecule type" value="Genomic_DNA"/>
</dbReference>
<dbReference type="RefSeq" id="WP_353651311.1">
    <property type="nucleotide sequence ID" value="NZ_CP159218.1"/>
</dbReference>
<proteinExistence type="predicted"/>
<dbReference type="AlphaFoldDB" id="A0AAU8DTN5"/>
<keyword evidence="1" id="KW-0285">Flavoprotein</keyword>
<evidence type="ECO:0000256" key="3">
    <source>
        <dbReference type="ARBA" id="ARBA00023002"/>
    </source>
</evidence>
<keyword evidence="2" id="KW-0288">FMN</keyword>
<evidence type="ECO:0000256" key="1">
    <source>
        <dbReference type="ARBA" id="ARBA00022630"/>
    </source>
</evidence>
<evidence type="ECO:0000259" key="5">
    <source>
        <dbReference type="Pfam" id="PF00296"/>
    </source>
</evidence>
<reference evidence="6" key="1">
    <citation type="submission" date="2024-05" db="EMBL/GenBank/DDBJ databases">
        <authorList>
            <person name="Cai S.Y."/>
            <person name="Jin L.M."/>
            <person name="Li H.R."/>
        </authorList>
    </citation>
    <scope>NUCLEOTIDE SEQUENCE</scope>
    <source>
        <strain evidence="6">A5-74</strain>
    </source>
</reference>